<keyword evidence="2" id="KW-0472">Membrane</keyword>
<feature type="compositionally biased region" description="Polar residues" evidence="1">
    <location>
        <begin position="668"/>
        <end position="694"/>
    </location>
</feature>
<dbReference type="Proteomes" id="UP000059188">
    <property type="component" value="Unassembled WGS sequence"/>
</dbReference>
<feature type="transmembrane region" description="Helical" evidence="2">
    <location>
        <begin position="306"/>
        <end position="324"/>
    </location>
</feature>
<feature type="region of interest" description="Disordered" evidence="1">
    <location>
        <begin position="200"/>
        <end position="226"/>
    </location>
</feature>
<reference evidence="3 4" key="1">
    <citation type="submission" date="2014-11" db="EMBL/GenBank/DDBJ databases">
        <authorList>
            <person name="Wibberg Daniel"/>
        </authorList>
    </citation>
    <scope>NUCLEOTIDE SEQUENCE [LARGE SCALE GENOMIC DNA]</scope>
    <source>
        <strain evidence="3">Rhizoctonia solani AG1-IB 7/3/14</strain>
    </source>
</reference>
<evidence type="ECO:0000313" key="3">
    <source>
        <dbReference type="EMBL" id="CEL52182.1"/>
    </source>
</evidence>
<feature type="compositionally biased region" description="Low complexity" evidence="1">
    <location>
        <begin position="620"/>
        <end position="630"/>
    </location>
</feature>
<feature type="transmembrane region" description="Helical" evidence="2">
    <location>
        <begin position="532"/>
        <end position="559"/>
    </location>
</feature>
<name>A0A0B7F7I0_THACB</name>
<evidence type="ECO:0000313" key="4">
    <source>
        <dbReference type="Proteomes" id="UP000059188"/>
    </source>
</evidence>
<dbReference type="PANTHER" id="PTHR34391">
    <property type="entry name" value="UPF0658 GOLGI APPARATUS MEMBRANE PROTEIN C1952.10C-RELATED"/>
    <property type="match status" value="1"/>
</dbReference>
<feature type="transmembrane region" description="Helical" evidence="2">
    <location>
        <begin position="500"/>
        <end position="520"/>
    </location>
</feature>
<evidence type="ECO:0000256" key="1">
    <source>
        <dbReference type="SAM" id="MobiDB-lite"/>
    </source>
</evidence>
<feature type="region of interest" description="Disordered" evidence="1">
    <location>
        <begin position="667"/>
        <end position="694"/>
    </location>
</feature>
<evidence type="ECO:0000256" key="2">
    <source>
        <dbReference type="SAM" id="Phobius"/>
    </source>
</evidence>
<proteinExistence type="predicted"/>
<dbReference type="OrthoDB" id="2448307at2759"/>
<dbReference type="InterPro" id="IPR040410">
    <property type="entry name" value="UPF0658_Golgi"/>
</dbReference>
<feature type="transmembrane region" description="Helical" evidence="2">
    <location>
        <begin position="31"/>
        <end position="53"/>
    </location>
</feature>
<feature type="transmembrane region" description="Helical" evidence="2">
    <location>
        <begin position="473"/>
        <end position="493"/>
    </location>
</feature>
<protein>
    <submittedName>
        <fullName evidence="3">Uncharacterized protein</fullName>
    </submittedName>
</protein>
<keyword evidence="2" id="KW-0812">Transmembrane</keyword>
<feature type="compositionally biased region" description="Low complexity" evidence="1">
    <location>
        <begin position="200"/>
        <end position="219"/>
    </location>
</feature>
<feature type="region of interest" description="Disordered" evidence="1">
    <location>
        <begin position="602"/>
        <end position="634"/>
    </location>
</feature>
<dbReference type="EMBL" id="LN679100">
    <property type="protein sequence ID" value="CEL52182.1"/>
    <property type="molecule type" value="Genomic_DNA"/>
</dbReference>
<dbReference type="STRING" id="1108050.A0A0B7F7I0"/>
<sequence length="707" mass="77819">MRVKQLWNYVPLPQSLRLVWDRLTLSRLTTLYFSVALVHCFIQVVLQIAALYVNKDATHVLAHIAAIDPDTPTGYAVLSKGGSLRACTAMPGSTGSTGCQMVWSGRVAPDAFGETDPYSYNDIDNQPTSTTTIISSTILAPSSSLLTGPRTSTVLVTASASSTASNTAVQTRTATALPAASSSSAVRSVSRTLSSDSIISTPSAASTPVVPSSGSPTPARAKRMYIPPHFPGSKISRFRKRDLGITPVFSQSNGTFEGIRLRGLSEGNYDGKGEAKETDEAFISKICVHSLQWPLQRLWNTQREDAVFIGFQFWVLGMSLVALLNESVPHIIAAFLTHLLATGWSVFQLVQTATFRSEFNRLTTRGACGGVNLLPIYWRMRVNIEIPTLVLNGVVLLSSAYISWRLLKTFGWLTFKRVGASLEINRMYRVVLCLAIVLQLSLYFMVVSMALWIQELYNGPAAKETTLAPLYKAIVAIQLIALVPWLVMGWYAVRREMRKTMLVFLGLSALFIVAWAGMFVSPTWRLTFLTWMFFRMMTVCAAILSVLALVLGIVSFINFGKDLPKHLRMNDDAESVVDFEPAKALENSEKVEFPAQNAFPTFSSAFPSRPDSIKSHSRSDSASSSQSNSSVVAPRMVQQLPPVRDFEVERPMSTVHESYEQDLERVVSNRSNDTYPTIRSTSSGRPVSSDGSIDTGTIKIGKRWIIE</sequence>
<dbReference type="AlphaFoldDB" id="A0A0B7F7I0"/>
<gene>
    <name evidence="3" type="ORF">RSOLAG1IB_00721</name>
</gene>
<feature type="transmembrane region" description="Helical" evidence="2">
    <location>
        <begin position="330"/>
        <end position="350"/>
    </location>
</feature>
<keyword evidence="4" id="KW-1185">Reference proteome</keyword>
<accession>A0A0B7F7I0</accession>
<feature type="transmembrane region" description="Helical" evidence="2">
    <location>
        <begin position="428"/>
        <end position="453"/>
    </location>
</feature>
<dbReference type="GO" id="GO:0005794">
    <property type="term" value="C:Golgi apparatus"/>
    <property type="evidence" value="ECO:0007669"/>
    <property type="project" value="TreeGrafter"/>
</dbReference>
<dbReference type="PANTHER" id="PTHR34391:SF2">
    <property type="entry name" value="TRP C-TERMINAL DOMAIN-CONTAINING PROTEIN"/>
    <property type="match status" value="1"/>
</dbReference>
<keyword evidence="2" id="KW-1133">Transmembrane helix</keyword>
<organism evidence="3 4">
    <name type="scientific">Thanatephorus cucumeris (strain AG1-IB / isolate 7/3/14)</name>
    <name type="common">Lettuce bottom rot fungus</name>
    <name type="synonym">Rhizoctonia solani</name>
    <dbReference type="NCBI Taxonomy" id="1108050"/>
    <lineage>
        <taxon>Eukaryota</taxon>
        <taxon>Fungi</taxon>
        <taxon>Dikarya</taxon>
        <taxon>Basidiomycota</taxon>
        <taxon>Agaricomycotina</taxon>
        <taxon>Agaricomycetes</taxon>
        <taxon>Cantharellales</taxon>
        <taxon>Ceratobasidiaceae</taxon>
        <taxon>Rhizoctonia</taxon>
        <taxon>Rhizoctonia solani AG-1</taxon>
    </lineage>
</organism>